<feature type="region of interest" description="Disordered" evidence="2">
    <location>
        <begin position="846"/>
        <end position="865"/>
    </location>
</feature>
<dbReference type="Pfam" id="PF00248">
    <property type="entry name" value="Aldo_ket_red"/>
    <property type="match status" value="1"/>
</dbReference>
<accession>A0A423WAN2</accession>
<evidence type="ECO:0000256" key="3">
    <source>
        <dbReference type="SAM" id="Phobius"/>
    </source>
</evidence>
<feature type="compositionally biased region" description="Pro residues" evidence="2">
    <location>
        <begin position="666"/>
        <end position="677"/>
    </location>
</feature>
<dbReference type="InterPro" id="IPR050523">
    <property type="entry name" value="AKR_Detox_Biosynth"/>
</dbReference>
<feature type="region of interest" description="Disordered" evidence="2">
    <location>
        <begin position="749"/>
        <end position="808"/>
    </location>
</feature>
<feature type="transmembrane region" description="Helical" evidence="3">
    <location>
        <begin position="359"/>
        <end position="383"/>
    </location>
</feature>
<feature type="transmembrane region" description="Helical" evidence="3">
    <location>
        <begin position="550"/>
        <end position="576"/>
    </location>
</feature>
<dbReference type="InterPro" id="IPR018170">
    <property type="entry name" value="Aldo/ket_reductase_CS"/>
</dbReference>
<dbReference type="AlphaFoldDB" id="A0A423WAN2"/>
<feature type="transmembrane region" description="Helical" evidence="3">
    <location>
        <begin position="479"/>
        <end position="501"/>
    </location>
</feature>
<dbReference type="PANTHER" id="PTHR43364">
    <property type="entry name" value="NADH-SPECIFIC METHYLGLYOXAL REDUCTASE-RELATED"/>
    <property type="match status" value="1"/>
</dbReference>
<dbReference type="InterPro" id="IPR036812">
    <property type="entry name" value="NAD(P)_OxRdtase_dom_sf"/>
</dbReference>
<reference evidence="5 6" key="1">
    <citation type="submission" date="2015-09" db="EMBL/GenBank/DDBJ databases">
        <title>Host preference determinants of Valsa canker pathogens revealed by comparative genomics.</title>
        <authorList>
            <person name="Yin Z."/>
            <person name="Huang L."/>
        </authorList>
    </citation>
    <scope>NUCLEOTIDE SEQUENCE [LARGE SCALE GENOMIC DNA]</scope>
    <source>
        <strain evidence="5 6">03-1</strain>
    </source>
</reference>
<keyword evidence="3" id="KW-1133">Transmembrane helix</keyword>
<keyword evidence="1" id="KW-0560">Oxidoreductase</keyword>
<feature type="transmembrane region" description="Helical" evidence="3">
    <location>
        <begin position="323"/>
        <end position="339"/>
    </location>
</feature>
<dbReference type="InterPro" id="IPR020471">
    <property type="entry name" value="AKR"/>
</dbReference>
<feature type="region of interest" description="Disordered" evidence="2">
    <location>
        <begin position="629"/>
        <end position="681"/>
    </location>
</feature>
<evidence type="ECO:0000256" key="2">
    <source>
        <dbReference type="SAM" id="MobiDB-lite"/>
    </source>
</evidence>
<dbReference type="PRINTS" id="PR00069">
    <property type="entry name" value="ALDKETRDTASE"/>
</dbReference>
<dbReference type="PANTHER" id="PTHR43364:SF1">
    <property type="entry name" value="OXIDOREDUCTASE YDHF"/>
    <property type="match status" value="1"/>
</dbReference>
<proteinExistence type="predicted"/>
<evidence type="ECO:0000313" key="6">
    <source>
        <dbReference type="Proteomes" id="UP000283895"/>
    </source>
</evidence>
<dbReference type="PROSITE" id="PS00062">
    <property type="entry name" value="ALDOKETO_REDUCTASE_2"/>
    <property type="match status" value="1"/>
</dbReference>
<dbReference type="InterPro" id="IPR023210">
    <property type="entry name" value="NADP_OxRdtase_dom"/>
</dbReference>
<dbReference type="Proteomes" id="UP000283895">
    <property type="component" value="Unassembled WGS sequence"/>
</dbReference>
<keyword evidence="3" id="KW-0472">Membrane</keyword>
<dbReference type="GO" id="GO:0005829">
    <property type="term" value="C:cytosol"/>
    <property type="evidence" value="ECO:0007669"/>
    <property type="project" value="TreeGrafter"/>
</dbReference>
<evidence type="ECO:0000313" key="5">
    <source>
        <dbReference type="EMBL" id="ROW00361.1"/>
    </source>
</evidence>
<name>A0A423WAN2_9PEZI</name>
<dbReference type="OrthoDB" id="1659429at2759"/>
<gene>
    <name evidence="5" type="ORF">VMCG_07288</name>
</gene>
<sequence>MASRFALNCAKHSAGTIPLPNLCIGSWSWGDSITWKNSSKEAVAELEGAWTSMRESDLFFVDTAEVYGRGESERIIGRLRQNPESTTDDFRSRLVIASKFIPIPWPPTRLILPGGMVKACKASLARLGMDKMDLYQIHGPTHFLNSIDTMASSLARCVVLGLTRAVGVSNYSRDEMVEMDDALRRRGLRLASNQVEFSLLRTLPEKSGLLEECKKRGIVLMAYSPLGMGRLTGKYSKENPPPSGRSFGNFPMEQLAPLLEALRGIAEAHNVKSSAVALKWVIQKGAIPLGGVKNASQAEENARAASDDWTLSEEQMAELDSHALALVALLAFALSFGVYRPAGPITLHAIPAVNNPVWLLTFAILGIGCFIWAVVGVWQLGVVRHLEQNPTFFRFWILFDLALELACAGVVTAYIISVLRNADGCLNRSKQGCSTAWAFTIFEALWVLVEAISFVVLIAKYIGRDKIYERPDRKGEWKIWLRGAQVLCTSLSVALATLLYLPTGIPVIDGVHSPSIAWVLLMGAILCGIFWPWHLAMCFPGIQRSLYRSYGLYVFYVVMECLALVAFLGLGVVYAWKFITKGSACADLGQQGCPAVLATDAFTSIGGVMQIVQIIALLFLLDERPRRPVNEKVPKEPKPYKQRQRPKQRYQPPAPNAYPHESYLPPSYPSESYPPPNYAQQSYPQAIHTQNRRPRQMYPQKTYPLESYPGLKPPPPSYAFNKRHLDRELEEAQLREQLNKEQWKREVERLRAESKAHRDAQKRAAKRQQELEIASGKERKREEKLERLRKQAQMRQEHAERLQKESQEEELLEYNEYAGMRPDEIERLQDRVREEGDQLLRIMELQRQAGPRRQIPQEIPPPPSI</sequence>
<feature type="transmembrane region" description="Helical" evidence="3">
    <location>
        <begin position="516"/>
        <end position="538"/>
    </location>
</feature>
<feature type="transmembrane region" description="Helical" evidence="3">
    <location>
        <begin position="596"/>
        <end position="621"/>
    </location>
</feature>
<feature type="transmembrane region" description="Helical" evidence="3">
    <location>
        <begin position="395"/>
        <end position="416"/>
    </location>
</feature>
<keyword evidence="3" id="KW-0812">Transmembrane</keyword>
<feature type="domain" description="NADP-dependent oxidoreductase" evidence="4">
    <location>
        <begin position="22"/>
        <end position="322"/>
    </location>
</feature>
<dbReference type="Gene3D" id="3.20.20.100">
    <property type="entry name" value="NADP-dependent oxidoreductase domain"/>
    <property type="match status" value="1"/>
</dbReference>
<dbReference type="GO" id="GO:0016491">
    <property type="term" value="F:oxidoreductase activity"/>
    <property type="evidence" value="ECO:0007669"/>
    <property type="project" value="UniProtKB-KW"/>
</dbReference>
<evidence type="ECO:0000259" key="4">
    <source>
        <dbReference type="Pfam" id="PF00248"/>
    </source>
</evidence>
<dbReference type="STRING" id="356882.A0A423WAN2"/>
<protein>
    <recommendedName>
        <fullName evidence="4">NADP-dependent oxidoreductase domain-containing protein</fullName>
    </recommendedName>
</protein>
<comment type="caution">
    <text evidence="5">The sequence shown here is derived from an EMBL/GenBank/DDBJ whole genome shotgun (WGS) entry which is preliminary data.</text>
</comment>
<feature type="compositionally biased region" description="Basic and acidic residues" evidence="2">
    <location>
        <begin position="629"/>
        <end position="639"/>
    </location>
</feature>
<dbReference type="EMBL" id="LKEA01000021">
    <property type="protein sequence ID" value="ROW00361.1"/>
    <property type="molecule type" value="Genomic_DNA"/>
</dbReference>
<dbReference type="SUPFAM" id="SSF51430">
    <property type="entry name" value="NAD(P)-linked oxidoreductase"/>
    <property type="match status" value="1"/>
</dbReference>
<feature type="transmembrane region" description="Helical" evidence="3">
    <location>
        <begin position="436"/>
        <end position="459"/>
    </location>
</feature>
<feature type="compositionally biased region" description="Basic and acidic residues" evidence="2">
    <location>
        <begin position="749"/>
        <end position="806"/>
    </location>
</feature>
<keyword evidence="6" id="KW-1185">Reference proteome</keyword>
<dbReference type="CDD" id="cd19093">
    <property type="entry name" value="AKR_AtPLR-like"/>
    <property type="match status" value="1"/>
</dbReference>
<evidence type="ECO:0000256" key="1">
    <source>
        <dbReference type="ARBA" id="ARBA00023002"/>
    </source>
</evidence>
<organism evidence="5 6">
    <name type="scientific">Cytospora schulzeri</name>
    <dbReference type="NCBI Taxonomy" id="448051"/>
    <lineage>
        <taxon>Eukaryota</taxon>
        <taxon>Fungi</taxon>
        <taxon>Dikarya</taxon>
        <taxon>Ascomycota</taxon>
        <taxon>Pezizomycotina</taxon>
        <taxon>Sordariomycetes</taxon>
        <taxon>Sordariomycetidae</taxon>
        <taxon>Diaporthales</taxon>
        <taxon>Cytosporaceae</taxon>
        <taxon>Cytospora</taxon>
    </lineage>
</organism>